<keyword evidence="3" id="KW-0479">Metal-binding</keyword>
<comment type="similarity">
    <text evidence="2">Belongs to the CDIP1/LITAF family.</text>
</comment>
<comment type="caution">
    <text evidence="8">The sequence shown here is derived from an EMBL/GenBank/DDBJ whole genome shotgun (WGS) entry which is preliminary data.</text>
</comment>
<evidence type="ECO:0000256" key="3">
    <source>
        <dbReference type="ARBA" id="ARBA00022723"/>
    </source>
</evidence>
<keyword evidence="9" id="KW-1185">Reference proteome</keyword>
<dbReference type="PANTHER" id="PTHR23292">
    <property type="entry name" value="LIPOPOLYSACCHARIDE-INDUCED TUMOR NECROSIS FACTOR-ALPHA FACTOR"/>
    <property type="match status" value="1"/>
</dbReference>
<evidence type="ECO:0000256" key="1">
    <source>
        <dbReference type="ARBA" id="ARBA00004170"/>
    </source>
</evidence>
<gene>
    <name evidence="8" type="ORF">HK105_203116</name>
</gene>
<evidence type="ECO:0000256" key="2">
    <source>
        <dbReference type="ARBA" id="ARBA00005975"/>
    </source>
</evidence>
<evidence type="ECO:0000259" key="7">
    <source>
        <dbReference type="PROSITE" id="PS51837"/>
    </source>
</evidence>
<dbReference type="Proteomes" id="UP001527925">
    <property type="component" value="Unassembled WGS sequence"/>
</dbReference>
<dbReference type="PANTHER" id="PTHR23292:SF6">
    <property type="entry name" value="FI16602P1-RELATED"/>
    <property type="match status" value="1"/>
</dbReference>
<evidence type="ECO:0000313" key="8">
    <source>
        <dbReference type="EMBL" id="KAL2917450.1"/>
    </source>
</evidence>
<keyword evidence="5 6" id="KW-0472">Membrane</keyword>
<protein>
    <recommendedName>
        <fullName evidence="7">LITAF domain-containing protein</fullName>
    </recommendedName>
</protein>
<accession>A0ABR4ND44</accession>
<evidence type="ECO:0000256" key="5">
    <source>
        <dbReference type="ARBA" id="ARBA00023136"/>
    </source>
</evidence>
<dbReference type="InterPro" id="IPR037519">
    <property type="entry name" value="LITAF_fam"/>
</dbReference>
<evidence type="ECO:0000256" key="6">
    <source>
        <dbReference type="SAM" id="Phobius"/>
    </source>
</evidence>
<dbReference type="EMBL" id="JADGIZ020000011">
    <property type="protein sequence ID" value="KAL2917450.1"/>
    <property type="molecule type" value="Genomic_DNA"/>
</dbReference>
<keyword evidence="4" id="KW-0862">Zinc</keyword>
<keyword evidence="6" id="KW-0812">Transmembrane</keyword>
<evidence type="ECO:0000256" key="4">
    <source>
        <dbReference type="ARBA" id="ARBA00022833"/>
    </source>
</evidence>
<feature type="domain" description="LITAF" evidence="7">
    <location>
        <begin position="13"/>
        <end position="96"/>
    </location>
</feature>
<comment type="subcellular location">
    <subcellularLocation>
        <location evidence="1">Membrane</location>
        <topology evidence="1">Peripheral membrane protein</topology>
    </subcellularLocation>
</comment>
<sequence>MLAGVPVVAGQPTVVPIMVTTMQFGRKPQNVFCPTCRNQVMTTTTTNSGIAVWLSVGGCCLLTGCCCFWVPLVIDDLKDVEHSCPVCKSLLGQYKVIS</sequence>
<reference evidence="8 9" key="1">
    <citation type="submission" date="2023-09" db="EMBL/GenBank/DDBJ databases">
        <title>Pangenome analysis of Batrachochytrium dendrobatidis and related Chytrids.</title>
        <authorList>
            <person name="Yacoub M.N."/>
            <person name="Stajich J.E."/>
            <person name="James T.Y."/>
        </authorList>
    </citation>
    <scope>NUCLEOTIDE SEQUENCE [LARGE SCALE GENOMIC DNA]</scope>
    <source>
        <strain evidence="8 9">JEL0888</strain>
    </source>
</reference>
<name>A0ABR4ND44_9FUNG</name>
<dbReference type="InterPro" id="IPR006629">
    <property type="entry name" value="LITAF"/>
</dbReference>
<organism evidence="8 9">
    <name type="scientific">Polyrhizophydium stewartii</name>
    <dbReference type="NCBI Taxonomy" id="2732419"/>
    <lineage>
        <taxon>Eukaryota</taxon>
        <taxon>Fungi</taxon>
        <taxon>Fungi incertae sedis</taxon>
        <taxon>Chytridiomycota</taxon>
        <taxon>Chytridiomycota incertae sedis</taxon>
        <taxon>Chytridiomycetes</taxon>
        <taxon>Rhizophydiales</taxon>
        <taxon>Rhizophydiales incertae sedis</taxon>
        <taxon>Polyrhizophydium</taxon>
    </lineage>
</organism>
<feature type="transmembrane region" description="Helical" evidence="6">
    <location>
        <begin position="50"/>
        <end position="74"/>
    </location>
</feature>
<dbReference type="PROSITE" id="PS51837">
    <property type="entry name" value="LITAF"/>
    <property type="match status" value="1"/>
</dbReference>
<evidence type="ECO:0000313" key="9">
    <source>
        <dbReference type="Proteomes" id="UP001527925"/>
    </source>
</evidence>
<dbReference type="Pfam" id="PF10601">
    <property type="entry name" value="zf-LITAF-like"/>
    <property type="match status" value="1"/>
</dbReference>
<keyword evidence="6" id="KW-1133">Transmembrane helix</keyword>
<proteinExistence type="inferred from homology"/>
<dbReference type="SMART" id="SM00714">
    <property type="entry name" value="LITAF"/>
    <property type="match status" value="1"/>
</dbReference>